<keyword evidence="6" id="KW-0915">Sodium</keyword>
<dbReference type="Gene3D" id="1.10.287.770">
    <property type="entry name" value="YojJ-like"/>
    <property type="match status" value="1"/>
</dbReference>
<keyword evidence="7 11" id="KW-0406">Ion transport</keyword>
<keyword evidence="10 11" id="KW-0407">Ion channel</keyword>
<evidence type="ECO:0000256" key="12">
    <source>
        <dbReference type="SAM" id="MobiDB-lite"/>
    </source>
</evidence>
<evidence type="ECO:0000313" key="15">
    <source>
        <dbReference type="WBParaSite" id="Smp_175020.1"/>
    </source>
</evidence>
<evidence type="ECO:0000256" key="6">
    <source>
        <dbReference type="ARBA" id="ARBA00023053"/>
    </source>
</evidence>
<feature type="compositionally biased region" description="Low complexity" evidence="12">
    <location>
        <begin position="752"/>
        <end position="764"/>
    </location>
</feature>
<accession>A0A3Q0KTE1</accession>
<keyword evidence="2 11" id="KW-0813">Transport</keyword>
<feature type="region of interest" description="Disordered" evidence="12">
    <location>
        <begin position="749"/>
        <end position="772"/>
    </location>
</feature>
<evidence type="ECO:0000256" key="11">
    <source>
        <dbReference type="RuleBase" id="RU000679"/>
    </source>
</evidence>
<keyword evidence="5 13" id="KW-1133">Transmembrane helix</keyword>
<dbReference type="InParanoid" id="A0A3Q0KTE1"/>
<reference evidence="14" key="1">
    <citation type="journal article" date="2012" name="PLoS Negl. Trop. Dis.">
        <title>A systematically improved high quality genome and transcriptome of the human blood fluke Schistosoma mansoni.</title>
        <authorList>
            <person name="Protasio A.V."/>
            <person name="Tsai I.J."/>
            <person name="Babbage A."/>
            <person name="Nichol S."/>
            <person name="Hunt M."/>
            <person name="Aslett M.A."/>
            <person name="De Silva N."/>
            <person name="Velarde G.S."/>
            <person name="Anderson T.J."/>
            <person name="Clark R.C."/>
            <person name="Davidson C."/>
            <person name="Dillon G.P."/>
            <person name="Holroyd N.E."/>
            <person name="LoVerde P.T."/>
            <person name="Lloyd C."/>
            <person name="McQuillan J."/>
            <person name="Oliveira G."/>
            <person name="Otto T.D."/>
            <person name="Parker-Manuel S.J."/>
            <person name="Quail M.A."/>
            <person name="Wilson R.A."/>
            <person name="Zerlotini A."/>
            <person name="Dunne D.W."/>
            <person name="Berriman M."/>
        </authorList>
    </citation>
    <scope>NUCLEOTIDE SEQUENCE [LARGE SCALE GENOMIC DNA]</scope>
    <source>
        <strain evidence="14">Puerto Rican</strain>
    </source>
</reference>
<protein>
    <submittedName>
        <fullName evidence="15">Amiloride-sensitive sodium channel,putative</fullName>
    </submittedName>
</protein>
<dbReference type="AlphaFoldDB" id="A0A3Q0KTE1"/>
<dbReference type="WBParaSite" id="Smp_175020.1">
    <property type="protein sequence ID" value="Smp_175020.1"/>
    <property type="gene ID" value="Smp_175020"/>
</dbReference>
<evidence type="ECO:0000256" key="1">
    <source>
        <dbReference type="ARBA" id="ARBA00004141"/>
    </source>
</evidence>
<sequence length="885" mass="102168">MCIKVKQTDKLIMKCFSSVFSQSSLVPLAKIANAPSRSLRILWAIVTAIMFIGLCVCISLVVMQYLKHQTVFQLDYSGRHTVYDQVPGITICPQSQESKRLFLDAMKRLNIITQPIPLPWFSKTVMDQLRMKVIEIQPDLKFGIIVHRLPKGELLWNTSKTAISPIYRMLLNFSVEFQIQPSYLADSYRLTVMEQVPNIRNFLCTTFELRSNNVEKSWSYLEIRINQESTIENSNRVTFIIITHERGELPFSAYDRHIHTNLPPDTSVSLYFSKSVTTRLNTGRNPCHVGADAKFIASALTMDTEEERGEEEEEEQKHGVMGRRSHNSTILNEINDYDLSTITNNRNNHYDHNNNDNSNDNDNHHQHQWYLDYLDTIRMKNKQQTFVSDTTNYLQFALKRLKQKTKEQYLSQTNTVSLFGTEFLYSREACGWVECCTKVAYHCNCTCTLDLLSINRTALQTHFLCERTQCQDEQIPYETCPLPCIQTKFIKHSEVRLPGYEDGLPILTSRLKLVRSESVQVAMEEEIFSLAKLFSEVGGLCSLFIGFSCIFLFELLEALILMYYPSNKYKKSIPFNTINNNNNTNNSNNSNNNNNNTNSNITQSDIHKMNDQKCLTTPFIQANRHITDIIPNVNIDSMMNSTITTITTTNICNDISSENNNHKFSYSDNRIKANVSSANDASMEEYIDNGIQFTQENLHFNDSHIDNNNNNNNNDNELRTMDQSKNDPHLSSYKNNYHIEQSIGVEHSYNCNHTDTNHNNNNNNNDDDDTQEHTLSLSNQYEHNLNDINGSNHLYILPIWLSTNIPLHIIQNRQNDNIRKSFQIKSNNSKQLTNSLDHNNKLQEEGDEEGEECVYGETTTICSREELIKLLQQNRIRIKVMFTDQ</sequence>
<comment type="subcellular location">
    <subcellularLocation>
        <location evidence="1">Membrane</location>
        <topology evidence="1">Multi-pass membrane protein</topology>
    </subcellularLocation>
</comment>
<evidence type="ECO:0000256" key="2">
    <source>
        <dbReference type="ARBA" id="ARBA00022448"/>
    </source>
</evidence>
<keyword evidence="9 11" id="KW-0739">Sodium transport</keyword>
<feature type="transmembrane region" description="Helical" evidence="13">
    <location>
        <begin position="41"/>
        <end position="66"/>
    </location>
</feature>
<feature type="region of interest" description="Disordered" evidence="12">
    <location>
        <begin position="701"/>
        <end position="733"/>
    </location>
</feature>
<dbReference type="PANTHER" id="PTHR20916:SF26">
    <property type="entry name" value="CYSTEINE-RICH PROTEIN 2-BINDING PROTEIN"/>
    <property type="match status" value="1"/>
</dbReference>
<feature type="compositionally biased region" description="Low complexity" evidence="12">
    <location>
        <begin position="706"/>
        <end position="715"/>
    </location>
</feature>
<feature type="region of interest" description="Disordered" evidence="12">
    <location>
        <begin position="580"/>
        <end position="603"/>
    </location>
</feature>
<reference evidence="15" key="2">
    <citation type="submission" date="2018-12" db="UniProtKB">
        <authorList>
            <consortium name="WormBaseParasite"/>
        </authorList>
    </citation>
    <scope>IDENTIFICATION</scope>
    <source>
        <strain evidence="15">Puerto Rican</strain>
    </source>
</reference>
<evidence type="ECO:0000256" key="10">
    <source>
        <dbReference type="ARBA" id="ARBA00023303"/>
    </source>
</evidence>
<evidence type="ECO:0000313" key="14">
    <source>
        <dbReference type="Proteomes" id="UP000008854"/>
    </source>
</evidence>
<evidence type="ECO:0000256" key="7">
    <source>
        <dbReference type="ARBA" id="ARBA00023065"/>
    </source>
</evidence>
<dbReference type="InterPro" id="IPR001873">
    <property type="entry name" value="ENaC"/>
</dbReference>
<keyword evidence="14" id="KW-1185">Reference proteome</keyword>
<evidence type="ECO:0000256" key="13">
    <source>
        <dbReference type="SAM" id="Phobius"/>
    </source>
</evidence>
<proteinExistence type="inferred from homology"/>
<feature type="compositionally biased region" description="Basic and acidic residues" evidence="12">
    <location>
        <begin position="716"/>
        <end position="728"/>
    </location>
</feature>
<evidence type="ECO:0000256" key="4">
    <source>
        <dbReference type="ARBA" id="ARBA00022692"/>
    </source>
</evidence>
<evidence type="ECO:0000256" key="9">
    <source>
        <dbReference type="ARBA" id="ARBA00023201"/>
    </source>
</evidence>
<dbReference type="GO" id="GO:0004402">
    <property type="term" value="F:histone acetyltransferase activity"/>
    <property type="evidence" value="ECO:0007669"/>
    <property type="project" value="TreeGrafter"/>
</dbReference>
<evidence type="ECO:0000256" key="5">
    <source>
        <dbReference type="ARBA" id="ARBA00022989"/>
    </source>
</evidence>
<dbReference type="GO" id="GO:0016020">
    <property type="term" value="C:membrane"/>
    <property type="evidence" value="ECO:0007669"/>
    <property type="project" value="UniProtKB-SubCell"/>
</dbReference>
<comment type="similarity">
    <text evidence="11">Belongs to the amiloride-sensitive sodium channel (TC 1.A.6) family.</text>
</comment>
<feature type="region of interest" description="Disordered" evidence="12">
    <location>
        <begin position="304"/>
        <end position="327"/>
    </location>
</feature>
<keyword evidence="4 11" id="KW-0812">Transmembrane</keyword>
<keyword evidence="8 13" id="KW-0472">Membrane</keyword>
<feature type="region of interest" description="Disordered" evidence="12">
    <location>
        <begin position="345"/>
        <end position="364"/>
    </location>
</feature>
<feature type="compositionally biased region" description="Acidic residues" evidence="12">
    <location>
        <begin position="304"/>
        <end position="314"/>
    </location>
</feature>
<dbReference type="GO" id="GO:0005272">
    <property type="term" value="F:sodium channel activity"/>
    <property type="evidence" value="ECO:0007669"/>
    <property type="project" value="UniProtKB-KW"/>
</dbReference>
<keyword evidence="3 11" id="KW-0894">Sodium channel</keyword>
<feature type="compositionally biased region" description="Low complexity" evidence="12">
    <location>
        <begin position="580"/>
        <end position="602"/>
    </location>
</feature>
<dbReference type="PANTHER" id="PTHR20916">
    <property type="entry name" value="CYSTEINE AND GLYCINE-RICH PROTEIN 2 BINDING PROTEIN"/>
    <property type="match status" value="1"/>
</dbReference>
<evidence type="ECO:0000256" key="8">
    <source>
        <dbReference type="ARBA" id="ARBA00023136"/>
    </source>
</evidence>
<dbReference type="Pfam" id="PF00858">
    <property type="entry name" value="ASC"/>
    <property type="match status" value="1"/>
</dbReference>
<name>A0A3Q0KTE1_SCHMA</name>
<dbReference type="Proteomes" id="UP000008854">
    <property type="component" value="Unassembled WGS sequence"/>
</dbReference>
<organism evidence="14 15">
    <name type="scientific">Schistosoma mansoni</name>
    <name type="common">Blood fluke</name>
    <dbReference type="NCBI Taxonomy" id="6183"/>
    <lineage>
        <taxon>Eukaryota</taxon>
        <taxon>Metazoa</taxon>
        <taxon>Spiralia</taxon>
        <taxon>Lophotrochozoa</taxon>
        <taxon>Platyhelminthes</taxon>
        <taxon>Trematoda</taxon>
        <taxon>Digenea</taxon>
        <taxon>Strigeidida</taxon>
        <taxon>Schistosomatoidea</taxon>
        <taxon>Schistosomatidae</taxon>
        <taxon>Schistosoma</taxon>
    </lineage>
</organism>
<evidence type="ECO:0000256" key="3">
    <source>
        <dbReference type="ARBA" id="ARBA00022461"/>
    </source>
</evidence>